<accession>A0ACB7CHB0</accession>
<dbReference type="EMBL" id="JABTEG010000001">
    <property type="protein sequence ID" value="KAG4306584.1"/>
    <property type="molecule type" value="Genomic_DNA"/>
</dbReference>
<evidence type="ECO:0000313" key="1">
    <source>
        <dbReference type="EMBL" id="KAG4306584.1"/>
    </source>
</evidence>
<evidence type="ECO:0000313" key="2">
    <source>
        <dbReference type="Proteomes" id="UP000768646"/>
    </source>
</evidence>
<keyword evidence="2" id="KW-1185">Reference proteome</keyword>
<dbReference type="Proteomes" id="UP000768646">
    <property type="component" value="Unassembled WGS sequence"/>
</dbReference>
<reference evidence="1 2" key="1">
    <citation type="journal article" date="2021" name="Commun. Biol.">
        <title>Genomic insights into the host specific adaptation of the Pneumocystis genus.</title>
        <authorList>
            <person name="Cisse O.H."/>
            <person name="Ma L."/>
            <person name="Dekker J.P."/>
            <person name="Khil P.P."/>
            <person name="Youn J.-H."/>
            <person name="Brenchley J.M."/>
            <person name="Blair R."/>
            <person name="Pahar B."/>
            <person name="Chabe M."/>
            <person name="Van Rompay K.K.A."/>
            <person name="Keesler R."/>
            <person name="Sukura A."/>
            <person name="Hirsch V."/>
            <person name="Kutty G."/>
            <person name="Liu Y."/>
            <person name="Peng L."/>
            <person name="Chen J."/>
            <person name="Song J."/>
            <person name="Weissenbacher-Lang C."/>
            <person name="Xu J."/>
            <person name="Upham N.S."/>
            <person name="Stajich J.E."/>
            <person name="Cuomo C.A."/>
            <person name="Cushion M.T."/>
            <person name="Kovacs J.A."/>
        </authorList>
    </citation>
    <scope>NUCLEOTIDE SEQUENCE [LARGE SCALE GENOMIC DNA]</scope>
    <source>
        <strain evidence="1 2">RABM</strain>
    </source>
</reference>
<sequence length="357" mass="41205">MRFIFWTLILSIAALIRANVVELTPETFDKTIGGRKPVLVKFYAPWCGHCKNLAPIYDELGEICSGKNVIIARINADKYHDFSKRFNVRGYPTIVWFDSNSKVFFQYKSGRDIESLTNFIEKHTNIKLNKRSEKKSVLELDPSNFNQIVMDPKKDVLVEFYAPWCGHCKALEPIYTNIYNYYLPDKHVVIAKLDANSHRELAKEHGIDGYPTIKFFLKGTSQKKGIEYQGENKESELINFINQYAGTMRIPGGNLNEMAGRISEFDSVVKSVDSSNIKDAISKLKTLAKSSNSKYASYYIKIIEKIATTPNFIETEYQRLEKLLKKKFERSKHDDAQIRKNILSVFREKKQHLSDEL</sequence>
<organism evidence="1 2">
    <name type="scientific">Pneumocystis oryctolagi</name>
    <dbReference type="NCBI Taxonomy" id="42067"/>
    <lineage>
        <taxon>Eukaryota</taxon>
        <taxon>Fungi</taxon>
        <taxon>Dikarya</taxon>
        <taxon>Ascomycota</taxon>
        <taxon>Taphrinomycotina</taxon>
        <taxon>Pneumocystomycetes</taxon>
        <taxon>Pneumocystaceae</taxon>
        <taxon>Pneumocystis</taxon>
    </lineage>
</organism>
<comment type="caution">
    <text evidence="1">The sequence shown here is derived from an EMBL/GenBank/DDBJ whole genome shotgun (WGS) entry which is preliminary data.</text>
</comment>
<proteinExistence type="predicted"/>
<gene>
    <name evidence="1" type="ORF">PORY_000572</name>
</gene>
<name>A0ACB7CHB0_9ASCO</name>
<protein>
    <submittedName>
        <fullName evidence="1">Uncharacterized protein</fullName>
    </submittedName>
</protein>